<name>A0A409WA46_9AGAR</name>
<comment type="caution">
    <text evidence="1">The sequence shown here is derived from an EMBL/GenBank/DDBJ whole genome shotgun (WGS) entry which is preliminary data.</text>
</comment>
<dbReference type="InParanoid" id="A0A409WA46"/>
<evidence type="ECO:0000313" key="1">
    <source>
        <dbReference type="EMBL" id="PPQ75383.1"/>
    </source>
</evidence>
<accession>A0A409WA46</accession>
<gene>
    <name evidence="1" type="ORF">CVT24_012993</name>
</gene>
<dbReference type="AlphaFoldDB" id="A0A409WA46"/>
<sequence length="187" mass="20490">MPAPMQAGRGLGRMDSAGGVLNGNTYNTDPYLCNILTAIKGGTANGQLSQQSLMFLSDELRKIVRETTHHDDLNAIRNEFKTVTNKMDVTLDKMDNTAAEIKTTVNTAVIEVKEVASTTLTEANANLTEFKEVKQEACNELTSTGVFFQKLFAIQFIITSVLHLLFGDEGHNLNHSLALPVLFSSRL</sequence>
<dbReference type="EMBL" id="NHTK01005677">
    <property type="protein sequence ID" value="PPQ75383.1"/>
    <property type="molecule type" value="Genomic_DNA"/>
</dbReference>
<proteinExistence type="predicted"/>
<reference evidence="1 2" key="1">
    <citation type="journal article" date="2018" name="Evol. Lett.">
        <title>Horizontal gene cluster transfer increased hallucinogenic mushroom diversity.</title>
        <authorList>
            <person name="Reynolds H.T."/>
            <person name="Vijayakumar V."/>
            <person name="Gluck-Thaler E."/>
            <person name="Korotkin H.B."/>
            <person name="Matheny P.B."/>
            <person name="Slot J.C."/>
        </authorList>
    </citation>
    <scope>NUCLEOTIDE SEQUENCE [LARGE SCALE GENOMIC DNA]</scope>
    <source>
        <strain evidence="1 2">2629</strain>
    </source>
</reference>
<protein>
    <submittedName>
        <fullName evidence="1">Uncharacterized protein</fullName>
    </submittedName>
</protein>
<organism evidence="1 2">
    <name type="scientific">Panaeolus cyanescens</name>
    <dbReference type="NCBI Taxonomy" id="181874"/>
    <lineage>
        <taxon>Eukaryota</taxon>
        <taxon>Fungi</taxon>
        <taxon>Dikarya</taxon>
        <taxon>Basidiomycota</taxon>
        <taxon>Agaricomycotina</taxon>
        <taxon>Agaricomycetes</taxon>
        <taxon>Agaricomycetidae</taxon>
        <taxon>Agaricales</taxon>
        <taxon>Agaricineae</taxon>
        <taxon>Galeropsidaceae</taxon>
        <taxon>Panaeolus</taxon>
    </lineage>
</organism>
<keyword evidence="2" id="KW-1185">Reference proteome</keyword>
<dbReference type="Proteomes" id="UP000284842">
    <property type="component" value="Unassembled WGS sequence"/>
</dbReference>
<evidence type="ECO:0000313" key="2">
    <source>
        <dbReference type="Proteomes" id="UP000284842"/>
    </source>
</evidence>